<name>A0A2R4ALV8_9CAUD</name>
<dbReference type="Proteomes" id="UP000244741">
    <property type="component" value="Segment"/>
</dbReference>
<dbReference type="EMBL" id="MG676224">
    <property type="protein sequence ID" value="AVR76031.1"/>
    <property type="molecule type" value="Genomic_DNA"/>
</dbReference>
<sequence length="75" mass="8583">MAVIKNSALSGRGPLGMESMVRQALRVFVISRSFGATPRLHIIEKATVIFKIYYQFRRKGLEGYISVFILLLFYL</sequence>
<proteinExistence type="predicted"/>
<accession>A0A2R4ALV8</accession>
<reference evidence="1 2" key="1">
    <citation type="submission" date="2017-12" db="EMBL/GenBank/DDBJ databases">
        <title>Genomic characterization of T5-related Aeromonas hydrophila phages AhSzq-1 and AhSzw-1 and proposal to be two new species.</title>
        <authorList>
            <person name="Chen L."/>
            <person name="Yuan S."/>
            <person name="Ma Y."/>
        </authorList>
    </citation>
    <scope>NUCLEOTIDE SEQUENCE [LARGE SCALE GENOMIC DNA]</scope>
    <source>
        <strain evidence="1">Seawater</strain>
    </source>
</reference>
<protein>
    <submittedName>
        <fullName evidence="1">Uncharacterized protein</fullName>
    </submittedName>
</protein>
<evidence type="ECO:0000313" key="2">
    <source>
        <dbReference type="Proteomes" id="UP000244741"/>
    </source>
</evidence>
<evidence type="ECO:0000313" key="1">
    <source>
        <dbReference type="EMBL" id="AVR76031.1"/>
    </source>
</evidence>
<gene>
    <name evidence="1" type="ORF">AhSzq1_138</name>
</gene>
<organism evidence="1 2">
    <name type="scientific">Aeromonas phage AhSzq-1</name>
    <dbReference type="NCBI Taxonomy" id="2138298"/>
    <lineage>
        <taxon>Viruses</taxon>
        <taxon>Duplodnaviria</taxon>
        <taxon>Heunggongvirae</taxon>
        <taxon>Uroviricota</taxon>
        <taxon>Caudoviricetes</taxon>
        <taxon>Demerecviridae</taxon>
        <taxon>Shenzhenvirus</taxon>
        <taxon>Shenzhenvirus AhSzq1</taxon>
    </lineage>
</organism>
<keyword evidence="2" id="KW-1185">Reference proteome</keyword>